<evidence type="ECO:0000256" key="2">
    <source>
        <dbReference type="ARBA" id="ARBA00012502"/>
    </source>
</evidence>
<dbReference type="Proteomes" id="UP000621436">
    <property type="component" value="Unassembled WGS sequence"/>
</dbReference>
<keyword evidence="3" id="KW-0560">Oxidoreductase</keyword>
<evidence type="ECO:0000313" key="8">
    <source>
        <dbReference type="Proteomes" id="UP000621436"/>
    </source>
</evidence>
<evidence type="ECO:0000259" key="6">
    <source>
        <dbReference type="Pfam" id="PF01625"/>
    </source>
</evidence>
<reference evidence="7" key="1">
    <citation type="submission" date="2020-11" db="EMBL/GenBank/DDBJ databases">
        <title>Halonatronomonas betainensis gen. nov., sp. nov. a novel haloalkaliphilic representative of the family Halanaerobiacae capable of betaine degradation.</title>
        <authorList>
            <person name="Boltyanskaya Y."/>
            <person name="Kevbrin V."/>
            <person name="Detkova E."/>
            <person name="Grouzdev D.S."/>
            <person name="Koziaeva V."/>
            <person name="Zhilina T."/>
        </authorList>
    </citation>
    <scope>NUCLEOTIDE SEQUENCE</scope>
    <source>
        <strain evidence="7">Z-7014</strain>
    </source>
</reference>
<dbReference type="PANTHER" id="PTHR43774">
    <property type="entry name" value="PEPTIDE METHIONINE SULFOXIDE REDUCTASE"/>
    <property type="match status" value="1"/>
</dbReference>
<dbReference type="GO" id="GO:0008113">
    <property type="term" value="F:peptide-methionine (S)-S-oxide reductase activity"/>
    <property type="evidence" value="ECO:0007669"/>
    <property type="project" value="UniProtKB-EC"/>
</dbReference>
<evidence type="ECO:0000313" key="7">
    <source>
        <dbReference type="EMBL" id="MBF8437219.1"/>
    </source>
</evidence>
<evidence type="ECO:0000256" key="1">
    <source>
        <dbReference type="ARBA" id="ARBA00005591"/>
    </source>
</evidence>
<keyword evidence="8" id="KW-1185">Reference proteome</keyword>
<dbReference type="InterPro" id="IPR002569">
    <property type="entry name" value="Met_Sox_Rdtase_MsrA_dom"/>
</dbReference>
<dbReference type="InterPro" id="IPR036509">
    <property type="entry name" value="Met_Sox_Rdtase_MsrA_sf"/>
</dbReference>
<organism evidence="7 8">
    <name type="scientific">Halonatronomonas betaini</name>
    <dbReference type="NCBI Taxonomy" id="2778430"/>
    <lineage>
        <taxon>Bacteria</taxon>
        <taxon>Bacillati</taxon>
        <taxon>Bacillota</taxon>
        <taxon>Clostridia</taxon>
        <taxon>Halanaerobiales</taxon>
        <taxon>Halarsenatibacteraceae</taxon>
        <taxon>Halonatronomonas</taxon>
    </lineage>
</organism>
<sequence>MPGVIRTRVGYAGGISDNPTYHNIGDHTETIQIEYDPDQISYRELLEIFWDNHNPATQPRSRQYMNILFYHNTDQKEEFEELKLEYESESGREVKTELKEYEEFYLAEDYHQKYYLQSNSRFKNHYRDIYDLSDFIDSTVVARVNGYLGRYGTAEQLLEEINKLGLNEQTESYLKERYNIE</sequence>
<gene>
    <name evidence="7" type="ORF">I0Q91_09030</name>
</gene>
<feature type="domain" description="Peptide methionine sulphoxide reductase MsrA" evidence="6">
    <location>
        <begin position="1"/>
        <end position="122"/>
    </location>
</feature>
<proteinExistence type="inferred from homology"/>
<dbReference type="Gene3D" id="3.30.1060.10">
    <property type="entry name" value="Peptide methionine sulphoxide reductase MsrA"/>
    <property type="match status" value="1"/>
</dbReference>
<evidence type="ECO:0000256" key="3">
    <source>
        <dbReference type="ARBA" id="ARBA00023002"/>
    </source>
</evidence>
<evidence type="ECO:0000256" key="4">
    <source>
        <dbReference type="ARBA" id="ARBA00047806"/>
    </source>
</evidence>
<evidence type="ECO:0000256" key="5">
    <source>
        <dbReference type="ARBA" id="ARBA00048782"/>
    </source>
</evidence>
<comment type="catalytic activity">
    <reaction evidence="4">
        <text>L-methionyl-[protein] + [thioredoxin]-disulfide + H2O = L-methionyl-(S)-S-oxide-[protein] + [thioredoxin]-dithiol</text>
        <dbReference type="Rhea" id="RHEA:14217"/>
        <dbReference type="Rhea" id="RHEA-COMP:10698"/>
        <dbReference type="Rhea" id="RHEA-COMP:10700"/>
        <dbReference type="Rhea" id="RHEA-COMP:12313"/>
        <dbReference type="Rhea" id="RHEA-COMP:12315"/>
        <dbReference type="ChEBI" id="CHEBI:15377"/>
        <dbReference type="ChEBI" id="CHEBI:16044"/>
        <dbReference type="ChEBI" id="CHEBI:29950"/>
        <dbReference type="ChEBI" id="CHEBI:44120"/>
        <dbReference type="ChEBI" id="CHEBI:50058"/>
        <dbReference type="EC" id="1.8.4.11"/>
    </reaction>
</comment>
<name>A0A931FA48_9FIRM</name>
<dbReference type="PANTHER" id="PTHR43774:SF1">
    <property type="entry name" value="PEPTIDE METHIONINE SULFOXIDE REDUCTASE MSRA 2"/>
    <property type="match status" value="1"/>
</dbReference>
<comment type="caution">
    <text evidence="7">The sequence shown here is derived from an EMBL/GenBank/DDBJ whole genome shotgun (WGS) entry which is preliminary data.</text>
</comment>
<dbReference type="Pfam" id="PF01625">
    <property type="entry name" value="PMSR"/>
    <property type="match status" value="1"/>
</dbReference>
<dbReference type="EC" id="1.8.4.11" evidence="2"/>
<comment type="catalytic activity">
    <reaction evidence="5">
        <text>[thioredoxin]-disulfide + L-methionine + H2O = L-methionine (S)-S-oxide + [thioredoxin]-dithiol</text>
        <dbReference type="Rhea" id="RHEA:19993"/>
        <dbReference type="Rhea" id="RHEA-COMP:10698"/>
        <dbReference type="Rhea" id="RHEA-COMP:10700"/>
        <dbReference type="ChEBI" id="CHEBI:15377"/>
        <dbReference type="ChEBI" id="CHEBI:29950"/>
        <dbReference type="ChEBI" id="CHEBI:50058"/>
        <dbReference type="ChEBI" id="CHEBI:57844"/>
        <dbReference type="ChEBI" id="CHEBI:58772"/>
        <dbReference type="EC" id="1.8.4.11"/>
    </reaction>
</comment>
<dbReference type="AlphaFoldDB" id="A0A931FA48"/>
<protein>
    <recommendedName>
        <fullName evidence="2">peptide-methionine (S)-S-oxide reductase</fullName>
        <ecNumber evidence="2">1.8.4.11</ecNumber>
    </recommendedName>
</protein>
<comment type="similarity">
    <text evidence="1">Belongs to the MsrA Met sulfoxide reductase family.</text>
</comment>
<dbReference type="SUPFAM" id="SSF55068">
    <property type="entry name" value="Peptide methionine sulfoxide reductase"/>
    <property type="match status" value="1"/>
</dbReference>
<accession>A0A931FA48</accession>
<dbReference type="EMBL" id="JADPIE010000004">
    <property type="protein sequence ID" value="MBF8437219.1"/>
    <property type="molecule type" value="Genomic_DNA"/>
</dbReference>